<evidence type="ECO:0000256" key="7">
    <source>
        <dbReference type="ARBA" id="ARBA00022695"/>
    </source>
</evidence>
<dbReference type="GO" id="GO:0006270">
    <property type="term" value="P:DNA replication initiation"/>
    <property type="evidence" value="ECO:0007669"/>
    <property type="project" value="UniProtKB-ARBA"/>
</dbReference>
<keyword evidence="5 12" id="KW-0639">Primosome</keyword>
<dbReference type="EMBL" id="CALNXJ010000026">
    <property type="protein sequence ID" value="CAH3132056.1"/>
    <property type="molecule type" value="Genomic_DNA"/>
</dbReference>
<comment type="caution">
    <text evidence="13">The sequence shown here is derived from an EMBL/GenBank/DDBJ whole genome shotgun (WGS) entry which is preliminary data.</text>
</comment>
<evidence type="ECO:0000256" key="10">
    <source>
        <dbReference type="ARBA" id="ARBA00022833"/>
    </source>
</evidence>
<comment type="cofactor">
    <cofactor evidence="2">
        <name>Mg(2+)</name>
        <dbReference type="ChEBI" id="CHEBI:18420"/>
    </cofactor>
</comment>
<evidence type="ECO:0000256" key="2">
    <source>
        <dbReference type="ARBA" id="ARBA00001946"/>
    </source>
</evidence>
<dbReference type="Proteomes" id="UP001159428">
    <property type="component" value="Unassembled WGS sequence"/>
</dbReference>
<dbReference type="GO" id="GO:0046872">
    <property type="term" value="F:metal ion binding"/>
    <property type="evidence" value="ECO:0007669"/>
    <property type="project" value="UniProtKB-KW"/>
</dbReference>
<keyword evidence="6 12" id="KW-0808">Transferase</keyword>
<evidence type="ECO:0000256" key="12">
    <source>
        <dbReference type="RuleBase" id="RU003514"/>
    </source>
</evidence>
<dbReference type="NCBIfam" id="TIGR00335">
    <property type="entry name" value="primase_sml"/>
    <property type="match status" value="1"/>
</dbReference>
<dbReference type="FunFam" id="3.90.920.10:FF:000001">
    <property type="entry name" value="DNA primase"/>
    <property type="match status" value="1"/>
</dbReference>
<dbReference type="SUPFAM" id="SSF56747">
    <property type="entry name" value="Prim-pol domain"/>
    <property type="match status" value="1"/>
</dbReference>
<dbReference type="InterPro" id="IPR002755">
    <property type="entry name" value="DNA_primase_S"/>
</dbReference>
<evidence type="ECO:0000256" key="11">
    <source>
        <dbReference type="ARBA" id="ARBA00023163"/>
    </source>
</evidence>
<comment type="similarity">
    <text evidence="3 12">Belongs to the eukaryotic-type primase small subunit family.</text>
</comment>
<keyword evidence="11" id="KW-0804">Transcription</keyword>
<keyword evidence="9" id="KW-0479">Metal-binding</keyword>
<dbReference type="EC" id="2.7.7.-" evidence="12"/>
<evidence type="ECO:0000256" key="8">
    <source>
        <dbReference type="ARBA" id="ARBA00022705"/>
    </source>
</evidence>
<dbReference type="Gene3D" id="3.90.920.10">
    <property type="entry name" value="DNA primase, PRIM domain"/>
    <property type="match status" value="1"/>
</dbReference>
<keyword evidence="14" id="KW-1185">Reference proteome</keyword>
<evidence type="ECO:0000313" key="14">
    <source>
        <dbReference type="Proteomes" id="UP001159428"/>
    </source>
</evidence>
<accession>A0AAU9X0D3</accession>
<dbReference type="Pfam" id="PF01896">
    <property type="entry name" value="DNA_primase_S"/>
    <property type="match status" value="1"/>
</dbReference>
<dbReference type="CDD" id="cd04860">
    <property type="entry name" value="AE_Prim_S"/>
    <property type="match status" value="1"/>
</dbReference>
<proteinExistence type="inferred from homology"/>
<keyword evidence="10" id="KW-0862">Zinc</keyword>
<keyword evidence="4 12" id="KW-0240">DNA-directed RNA polymerase</keyword>
<evidence type="ECO:0000256" key="3">
    <source>
        <dbReference type="ARBA" id="ARBA00009762"/>
    </source>
</evidence>
<dbReference type="GO" id="GO:0003899">
    <property type="term" value="F:DNA-directed RNA polymerase activity"/>
    <property type="evidence" value="ECO:0007669"/>
    <property type="project" value="InterPro"/>
</dbReference>
<protein>
    <recommendedName>
        <fullName evidence="12">DNA primase</fullName>
        <ecNumber evidence="12">2.7.7.-</ecNumber>
    </recommendedName>
</protein>
<dbReference type="InterPro" id="IPR014052">
    <property type="entry name" value="DNA_primase_ssu_euk/arc"/>
</dbReference>
<evidence type="ECO:0000256" key="4">
    <source>
        <dbReference type="ARBA" id="ARBA00022478"/>
    </source>
</evidence>
<dbReference type="GO" id="GO:0006269">
    <property type="term" value="P:DNA replication, synthesis of primer"/>
    <property type="evidence" value="ECO:0007669"/>
    <property type="project" value="UniProtKB-KW"/>
</dbReference>
<name>A0AAU9X0D3_9CNID</name>
<evidence type="ECO:0000256" key="1">
    <source>
        <dbReference type="ARBA" id="ARBA00001936"/>
    </source>
</evidence>
<evidence type="ECO:0000256" key="9">
    <source>
        <dbReference type="ARBA" id="ARBA00022723"/>
    </source>
</evidence>
<evidence type="ECO:0000313" key="13">
    <source>
        <dbReference type="EMBL" id="CAH3132056.1"/>
    </source>
</evidence>
<sequence>MADDSQTSQNSSRFSHSDLPELLNQYYKRLFPYKYFFQWLSYGGVPKNYFLHREFSFTLKDDVYLRYQSFADQQELEKEIIKRNPYKIDIGAVFSHKARIKQKRTPFFQPKDHKMIKPGAFQAEEKELVFDIDMTDYDEVRTCCKGADICKKCWKFMVVAMKIVDRALEEDFGFQHRLWVYSGRRGVHCWVCDESARKLSQNARSAVAEYLSVIKGGENQLKKVNLHSPYHPYISKSLEILEAHFVDLVIENQEVLSCKEQWEGMLALVPDSIRNELNTSWSTTTETSRERWDELEMKFDSCNERKEAKDEIMFQYCFPRLDVNVTKGLNHLLKSPFCVHPKTGRVCVPISMEEVDTFDPFTVPTISQLCEEIDQHDKNTPDMIEDEKKKIPAFKKTSLVKPIGIFVEFLKSLESENDNRRKTFRNEQGE</sequence>
<keyword evidence="8 12" id="KW-0235">DNA replication</keyword>
<evidence type="ECO:0000256" key="6">
    <source>
        <dbReference type="ARBA" id="ARBA00022679"/>
    </source>
</evidence>
<dbReference type="AlphaFoldDB" id="A0AAU9X0D3"/>
<gene>
    <name evidence="13" type="ORF">PMEA_00014467</name>
</gene>
<organism evidence="13 14">
    <name type="scientific">Pocillopora meandrina</name>
    <dbReference type="NCBI Taxonomy" id="46732"/>
    <lineage>
        <taxon>Eukaryota</taxon>
        <taxon>Metazoa</taxon>
        <taxon>Cnidaria</taxon>
        <taxon>Anthozoa</taxon>
        <taxon>Hexacorallia</taxon>
        <taxon>Scleractinia</taxon>
        <taxon>Astrocoeniina</taxon>
        <taxon>Pocilloporidae</taxon>
        <taxon>Pocillopora</taxon>
    </lineage>
</organism>
<evidence type="ECO:0000256" key="5">
    <source>
        <dbReference type="ARBA" id="ARBA00022515"/>
    </source>
</evidence>
<dbReference type="GO" id="GO:0005658">
    <property type="term" value="C:alpha DNA polymerase:primase complex"/>
    <property type="evidence" value="ECO:0007669"/>
    <property type="project" value="UniProtKB-ARBA"/>
</dbReference>
<comment type="cofactor">
    <cofactor evidence="1">
        <name>Mn(2+)</name>
        <dbReference type="ChEBI" id="CHEBI:29035"/>
    </cofactor>
</comment>
<keyword evidence="7" id="KW-0548">Nucleotidyltransferase</keyword>
<reference evidence="13 14" key="1">
    <citation type="submission" date="2022-05" db="EMBL/GenBank/DDBJ databases">
        <authorList>
            <consortium name="Genoscope - CEA"/>
            <person name="William W."/>
        </authorList>
    </citation>
    <scope>NUCLEOTIDE SEQUENCE [LARGE SCALE GENOMIC DNA]</scope>
</reference>
<dbReference type="PANTHER" id="PTHR10536">
    <property type="entry name" value="DNA PRIMASE SMALL SUBUNIT"/>
    <property type="match status" value="1"/>
</dbReference>